<evidence type="ECO:0000313" key="5">
    <source>
        <dbReference type="Proteomes" id="UP000242913"/>
    </source>
</evidence>
<dbReference type="SUPFAM" id="SSF47616">
    <property type="entry name" value="GST C-terminal domain-like"/>
    <property type="match status" value="1"/>
</dbReference>
<dbReference type="EMBL" id="KZ270029">
    <property type="protein sequence ID" value="OZC07531.1"/>
    <property type="molecule type" value="Genomic_DNA"/>
</dbReference>
<dbReference type="SFLD" id="SFLDG01200">
    <property type="entry name" value="SUF1.1"/>
    <property type="match status" value="1"/>
</dbReference>
<dbReference type="GO" id="GO:0005737">
    <property type="term" value="C:cytoplasm"/>
    <property type="evidence" value="ECO:0007669"/>
    <property type="project" value="TreeGrafter"/>
</dbReference>
<evidence type="ECO:0000256" key="1">
    <source>
        <dbReference type="ARBA" id="ARBA00006475"/>
    </source>
</evidence>
<dbReference type="InterPro" id="IPR036282">
    <property type="entry name" value="Glutathione-S-Trfase_C_sf"/>
</dbReference>
<dbReference type="PANTHER" id="PTHR12289">
    <property type="entry name" value="METAXIN RELATED"/>
    <property type="match status" value="1"/>
</dbReference>
<dbReference type="Pfam" id="PF17172">
    <property type="entry name" value="GST_N_4"/>
    <property type="match status" value="1"/>
</dbReference>
<dbReference type="SFLD" id="SFLDG01180">
    <property type="entry name" value="SUF1"/>
    <property type="match status" value="1"/>
</dbReference>
<keyword evidence="2" id="KW-1133">Transmembrane helix</keyword>
<accession>A0A238BQ77</accession>
<name>A0A238BQ77_9BILA</name>
<keyword evidence="5" id="KW-1185">Reference proteome</keyword>
<comment type="similarity">
    <text evidence="1">Belongs to the FAX family.</text>
</comment>
<keyword evidence="2" id="KW-0812">Transmembrane</keyword>
<dbReference type="AlphaFoldDB" id="A0A238BQ77"/>
<reference evidence="4 5" key="1">
    <citation type="submission" date="2015-12" db="EMBL/GenBank/DDBJ databases">
        <title>Draft genome of the nematode, Onchocerca flexuosa.</title>
        <authorList>
            <person name="Mitreva M."/>
        </authorList>
    </citation>
    <scope>NUCLEOTIDE SEQUENCE [LARGE SCALE GENOMIC DNA]</scope>
    <source>
        <strain evidence="4">Red Deer</strain>
    </source>
</reference>
<dbReference type="PANTHER" id="PTHR12289:SF41">
    <property type="entry name" value="FAILED AXON CONNECTIONS-RELATED"/>
    <property type="match status" value="1"/>
</dbReference>
<evidence type="ECO:0000313" key="4">
    <source>
        <dbReference type="EMBL" id="OZC07531.1"/>
    </source>
</evidence>
<dbReference type="Proteomes" id="UP000242913">
    <property type="component" value="Unassembled WGS sequence"/>
</dbReference>
<dbReference type="SFLD" id="SFLDS00019">
    <property type="entry name" value="Glutathione_Transferase_(cytos"/>
    <property type="match status" value="1"/>
</dbReference>
<dbReference type="InterPro" id="IPR026928">
    <property type="entry name" value="FAX/IsoI-like"/>
</dbReference>
<dbReference type="InterPro" id="IPR050931">
    <property type="entry name" value="Mito_Protein_Transport_Metaxin"/>
</dbReference>
<evidence type="ECO:0000256" key="2">
    <source>
        <dbReference type="SAM" id="Phobius"/>
    </source>
</evidence>
<dbReference type="InterPro" id="IPR040079">
    <property type="entry name" value="Glutathione_S-Trfase"/>
</dbReference>
<feature type="domain" description="Thioredoxin-like fold" evidence="3">
    <location>
        <begin position="74"/>
        <end position="168"/>
    </location>
</feature>
<proteinExistence type="inferred from homology"/>
<evidence type="ECO:0000259" key="3">
    <source>
        <dbReference type="Pfam" id="PF17172"/>
    </source>
</evidence>
<keyword evidence="2" id="KW-0472">Membrane</keyword>
<feature type="transmembrane region" description="Helical" evidence="2">
    <location>
        <begin position="20"/>
        <end position="40"/>
    </location>
</feature>
<dbReference type="InterPro" id="IPR012336">
    <property type="entry name" value="Thioredoxin-like_fold"/>
</dbReference>
<organism evidence="4 5">
    <name type="scientific">Onchocerca flexuosa</name>
    <dbReference type="NCBI Taxonomy" id="387005"/>
    <lineage>
        <taxon>Eukaryota</taxon>
        <taxon>Metazoa</taxon>
        <taxon>Ecdysozoa</taxon>
        <taxon>Nematoda</taxon>
        <taxon>Chromadorea</taxon>
        <taxon>Rhabditida</taxon>
        <taxon>Spirurina</taxon>
        <taxon>Spiruromorpha</taxon>
        <taxon>Filarioidea</taxon>
        <taxon>Onchocercidae</taxon>
        <taxon>Onchocerca</taxon>
    </lineage>
</organism>
<dbReference type="OrthoDB" id="5809458at2759"/>
<protein>
    <recommendedName>
        <fullName evidence="3">Thioredoxin-like fold domain-containing protein</fullName>
    </recommendedName>
</protein>
<sequence length="283" mass="33260">MKFDSLQNYAHEFYEQSTPYAKIGAVGGIILAFYIPYRYFIARQRKTPIKSDYKQGLVYLYQFPRMKYVPTMSAFCLKMETWLRMADIQYENICSWSVRSLEGTLPFLEYNGKEYPDSALAIRDMTAIFSKESMENHLNDEQKATARAFEAMAENSLEMANIYFRLVEYIDEAIEQLPDNAFGMLTPVWKFLLKKMLTLKTKKKMPLLPIGKHSRDEIVNIANADLKAISSYLGNKHYFTGFKPTRELPNLKEFCDRIKGRYWPDWDKCITEFTTTSDWKRKI</sequence>
<gene>
    <name evidence="4" type="ORF">X798_05461</name>
</gene>